<evidence type="ECO:0000313" key="1">
    <source>
        <dbReference type="EMBL" id="NWF10034.1"/>
    </source>
</evidence>
<accession>A0A7Y8GFR2</accession>
<dbReference type="RefSeq" id="WP_177024662.1">
    <property type="nucleotide sequence ID" value="NZ_JACAQV010000021.1"/>
</dbReference>
<proteinExistence type="predicted"/>
<name>A0A7Y8GFR2_9PSED</name>
<dbReference type="Proteomes" id="UP000561369">
    <property type="component" value="Unassembled WGS sequence"/>
</dbReference>
<dbReference type="EMBL" id="JACAQV010000021">
    <property type="protein sequence ID" value="NWF10034.1"/>
    <property type="molecule type" value="Genomic_DNA"/>
</dbReference>
<evidence type="ECO:0000313" key="2">
    <source>
        <dbReference type="Proteomes" id="UP000561369"/>
    </source>
</evidence>
<reference evidence="1 2" key="1">
    <citation type="submission" date="2020-04" db="EMBL/GenBank/DDBJ databases">
        <title>Molecular characterization of pseudomonads from Agaricus bisporus reveal novel blotch 2 pathogens in Western Europe.</title>
        <authorList>
            <person name="Taparia T."/>
            <person name="Krijger M."/>
            <person name="Haynes E."/>
            <person name="Elpinstone J.G."/>
            <person name="Noble R."/>
            <person name="Van Der Wolf J."/>
        </authorList>
    </citation>
    <scope>NUCLEOTIDE SEQUENCE [LARGE SCALE GENOMIC DNA]</scope>
    <source>
        <strain evidence="1 2">IPO3765</strain>
    </source>
</reference>
<comment type="caution">
    <text evidence="1">The sequence shown here is derived from an EMBL/GenBank/DDBJ whole genome shotgun (WGS) entry which is preliminary data.</text>
</comment>
<sequence>MASWYSEGTVTVTNGNAVVTGNGTKFSNCRSGDMFVGPDNGIYQVVNPSSDTSMSISPAYRGSTLAGAAYGIVPVNGYPKALADAVNLLVQQWGATLSALGTTGNYDILPVQKGGTGRTGPAFGTAADATLTTSADDAVIGRVLRVGDRGIGVPLSARVASDPTPRVYLGGWDFCVLTGNTPPGSQDGAMLTMSFGNPVYASQLFADWRQNVLKMRSVVNSGAFGAWQTIYSTQNTTRAADGTLKAI</sequence>
<dbReference type="AlphaFoldDB" id="A0A7Y8GFR2"/>
<protein>
    <submittedName>
        <fullName evidence="1">Uncharacterized protein</fullName>
    </submittedName>
</protein>
<gene>
    <name evidence="1" type="ORF">HX810_20390</name>
</gene>
<organism evidence="1 2">
    <name type="scientific">Pseudomonas salomonii</name>
    <dbReference type="NCBI Taxonomy" id="191391"/>
    <lineage>
        <taxon>Bacteria</taxon>
        <taxon>Pseudomonadati</taxon>
        <taxon>Pseudomonadota</taxon>
        <taxon>Gammaproteobacteria</taxon>
        <taxon>Pseudomonadales</taxon>
        <taxon>Pseudomonadaceae</taxon>
        <taxon>Pseudomonas</taxon>
    </lineage>
</organism>